<feature type="domain" description="NfeD integral membrane" evidence="9">
    <location>
        <begin position="251"/>
        <end position="365"/>
    </location>
</feature>
<keyword evidence="3 6" id="KW-1133">Transmembrane helix</keyword>
<dbReference type="GO" id="GO:0016020">
    <property type="term" value="C:membrane"/>
    <property type="evidence" value="ECO:0007669"/>
    <property type="project" value="UniProtKB-SubCell"/>
</dbReference>
<proteinExistence type="predicted"/>
<evidence type="ECO:0000256" key="1">
    <source>
        <dbReference type="ARBA" id="ARBA00004141"/>
    </source>
</evidence>
<dbReference type="PANTHER" id="PTHR33507">
    <property type="entry name" value="INNER MEMBRANE PROTEIN YBBJ"/>
    <property type="match status" value="1"/>
</dbReference>
<feature type="signal peptide" evidence="7">
    <location>
        <begin position="1"/>
        <end position="18"/>
    </location>
</feature>
<evidence type="ECO:0000259" key="9">
    <source>
        <dbReference type="Pfam" id="PF24961"/>
    </source>
</evidence>
<evidence type="ECO:0000256" key="7">
    <source>
        <dbReference type="SAM" id="SignalP"/>
    </source>
</evidence>
<dbReference type="Pfam" id="PF24961">
    <property type="entry name" value="NfeD_membrane"/>
    <property type="match status" value="1"/>
</dbReference>
<dbReference type="InterPro" id="IPR002810">
    <property type="entry name" value="NfeD-like_C"/>
</dbReference>
<dbReference type="CDD" id="cd07020">
    <property type="entry name" value="Clp_protease_NfeD_1"/>
    <property type="match status" value="1"/>
</dbReference>
<evidence type="ECO:0000259" key="10">
    <source>
        <dbReference type="Pfam" id="PF25145"/>
    </source>
</evidence>
<keyword evidence="7" id="KW-0732">Signal</keyword>
<evidence type="ECO:0000256" key="2">
    <source>
        <dbReference type="ARBA" id="ARBA00022692"/>
    </source>
</evidence>
<feature type="compositionally biased region" description="Acidic residues" evidence="5">
    <location>
        <begin position="132"/>
        <end position="142"/>
    </location>
</feature>
<dbReference type="STRING" id="1260251.SPISAL_03015"/>
<comment type="subcellular location">
    <subcellularLocation>
        <location evidence="1">Membrane</location>
        <topology evidence="1">Multi-pass membrane protein</topology>
    </subcellularLocation>
</comment>
<evidence type="ECO:0000313" key="12">
    <source>
        <dbReference type="Proteomes" id="UP000315400"/>
    </source>
</evidence>
<gene>
    <name evidence="11" type="ORF">FKY71_11960</name>
</gene>
<dbReference type="InterPro" id="IPR012340">
    <property type="entry name" value="NA-bd_OB-fold"/>
</dbReference>
<feature type="domain" description="NfeD-like C-terminal" evidence="8">
    <location>
        <begin position="386"/>
        <end position="437"/>
    </location>
</feature>
<name>A0A540VPU9_9GAMM</name>
<dbReference type="InterPro" id="IPR052165">
    <property type="entry name" value="Membrane_assoc_protease"/>
</dbReference>
<dbReference type="EMBL" id="VIFK01000135">
    <property type="protein sequence ID" value="TQE98791.1"/>
    <property type="molecule type" value="Genomic_DNA"/>
</dbReference>
<keyword evidence="2 6" id="KW-0812">Transmembrane</keyword>
<feature type="transmembrane region" description="Helical" evidence="6">
    <location>
        <begin position="296"/>
        <end position="313"/>
    </location>
</feature>
<dbReference type="SUPFAM" id="SSF141322">
    <property type="entry name" value="NfeD domain-like"/>
    <property type="match status" value="1"/>
</dbReference>
<feature type="region of interest" description="Disordered" evidence="5">
    <location>
        <begin position="119"/>
        <end position="150"/>
    </location>
</feature>
<feature type="domain" description="NfeD1b N-terminal" evidence="10">
    <location>
        <begin position="20"/>
        <end position="212"/>
    </location>
</feature>
<dbReference type="Gene3D" id="2.40.50.140">
    <property type="entry name" value="Nucleic acid-binding proteins"/>
    <property type="match status" value="1"/>
</dbReference>
<reference evidence="11 12" key="1">
    <citation type="submission" date="2019-06" db="EMBL/GenBank/DDBJ databases">
        <title>Metagenome assembled Genome of Spiribacter salinus SL48-SHIP from the microbial mat of Salt Lake 48 (Novosibirsk region, Russia).</title>
        <authorList>
            <person name="Shipova A."/>
            <person name="Rozanov A.S."/>
            <person name="Bryanskaya A.V."/>
            <person name="Peltek S.E."/>
        </authorList>
    </citation>
    <scope>NUCLEOTIDE SEQUENCE [LARGE SCALE GENOMIC DNA]</scope>
    <source>
        <strain evidence="11">SL48-SHIP-2</strain>
    </source>
</reference>
<sequence>MRSLIALIALLFAGPVVGQTVHVLTIDGPIGPATADYVVDGLEEAQAANVDAVVLRMDTPGGLDPAMRDIISAILDSPIPVLGHVAPSGARAASAGTYILYATHVAAMAPGTNLGAATPVRVGGGGLPGPADEGEDEDEEASNDAPESASERKMINDAVAYIRSLAELRGRNADWAERAVRDAVSLSAQAAVDENVADLVASDTADLLAQAEGRGIEINGEDLTLELQGAQIEDQAPDWRDQLLATITNPNVAYILLLVGIYGLIFELANPGALVPGVIGGISLLLALFALQALPVNFAGLGLLALGVLFMIGEALAPSFGALGIGGVLAFGLGSVLLFEAEGPGFELSIMLVGGVTAASLVIFMGTATLAMRAFQRRGVAGVSHLLDTEAEVVATEPALRVVTESERWRAQSDYDLAIGDRVKVTDINGLTLTVEPTDKRDNKRHE</sequence>
<dbReference type="InterPro" id="IPR056739">
    <property type="entry name" value="NfeD_membrane"/>
</dbReference>
<feature type="transmembrane region" description="Helical" evidence="6">
    <location>
        <begin position="243"/>
        <end position="265"/>
    </location>
</feature>
<keyword evidence="4 6" id="KW-0472">Membrane</keyword>
<evidence type="ECO:0000256" key="5">
    <source>
        <dbReference type="SAM" id="MobiDB-lite"/>
    </source>
</evidence>
<dbReference type="Pfam" id="PF01957">
    <property type="entry name" value="NfeD"/>
    <property type="match status" value="1"/>
</dbReference>
<evidence type="ECO:0000256" key="6">
    <source>
        <dbReference type="SAM" id="Phobius"/>
    </source>
</evidence>
<dbReference type="InterPro" id="IPR029045">
    <property type="entry name" value="ClpP/crotonase-like_dom_sf"/>
</dbReference>
<feature type="transmembrane region" description="Helical" evidence="6">
    <location>
        <begin position="320"/>
        <end position="338"/>
    </location>
</feature>
<evidence type="ECO:0000259" key="8">
    <source>
        <dbReference type="Pfam" id="PF01957"/>
    </source>
</evidence>
<comment type="caution">
    <text evidence="11">The sequence shown here is derived from an EMBL/GenBank/DDBJ whole genome shotgun (WGS) entry which is preliminary data.</text>
</comment>
<evidence type="ECO:0000256" key="4">
    <source>
        <dbReference type="ARBA" id="ARBA00023136"/>
    </source>
</evidence>
<protein>
    <submittedName>
        <fullName evidence="11">Nodulation protein NfeD</fullName>
    </submittedName>
</protein>
<feature type="chain" id="PRO_5022073366" evidence="7">
    <location>
        <begin position="19"/>
        <end position="447"/>
    </location>
</feature>
<feature type="transmembrane region" description="Helical" evidence="6">
    <location>
        <begin position="350"/>
        <end position="371"/>
    </location>
</feature>
<evidence type="ECO:0000256" key="3">
    <source>
        <dbReference type="ARBA" id="ARBA00022989"/>
    </source>
</evidence>
<dbReference type="Gene3D" id="3.90.226.10">
    <property type="entry name" value="2-enoyl-CoA Hydratase, Chain A, domain 1"/>
    <property type="match status" value="1"/>
</dbReference>
<dbReference type="Pfam" id="PF25145">
    <property type="entry name" value="NfeD1b_N"/>
    <property type="match status" value="1"/>
</dbReference>
<organism evidence="11 12">
    <name type="scientific">Spiribacter salinus</name>
    <dbReference type="NCBI Taxonomy" id="1335746"/>
    <lineage>
        <taxon>Bacteria</taxon>
        <taxon>Pseudomonadati</taxon>
        <taxon>Pseudomonadota</taxon>
        <taxon>Gammaproteobacteria</taxon>
        <taxon>Chromatiales</taxon>
        <taxon>Ectothiorhodospiraceae</taxon>
        <taxon>Spiribacter</taxon>
    </lineage>
</organism>
<dbReference type="FunFam" id="3.90.226.10:FF:000089">
    <property type="entry name" value="Membrane-bound serine protease"/>
    <property type="match status" value="1"/>
</dbReference>
<accession>A0A540VPU9</accession>
<evidence type="ECO:0000313" key="11">
    <source>
        <dbReference type="EMBL" id="TQE98791.1"/>
    </source>
</evidence>
<dbReference type="PANTHER" id="PTHR33507:SF4">
    <property type="entry name" value="NODULATION COMPETITIVENESS PROTEIN NFED"/>
    <property type="match status" value="1"/>
</dbReference>
<dbReference type="InterPro" id="IPR056738">
    <property type="entry name" value="NfeD1b_N"/>
</dbReference>
<dbReference type="SUPFAM" id="SSF52096">
    <property type="entry name" value="ClpP/crotonase"/>
    <property type="match status" value="1"/>
</dbReference>
<dbReference type="Proteomes" id="UP000315400">
    <property type="component" value="Unassembled WGS sequence"/>
</dbReference>
<dbReference type="AlphaFoldDB" id="A0A540VPU9"/>